<feature type="transmembrane region" description="Helical" evidence="9">
    <location>
        <begin position="854"/>
        <end position="878"/>
    </location>
</feature>
<evidence type="ECO:0000313" key="12">
    <source>
        <dbReference type="EMBL" id="SMF81189.1"/>
    </source>
</evidence>
<dbReference type="STRING" id="560819.SAMN05428998_1437"/>
<feature type="transmembrane region" description="Helical" evidence="9">
    <location>
        <begin position="133"/>
        <end position="153"/>
    </location>
</feature>
<keyword evidence="13" id="KW-1185">Reference proteome</keyword>
<dbReference type="Pfam" id="PF00005">
    <property type="entry name" value="ABC_tran"/>
    <property type="match status" value="2"/>
</dbReference>
<dbReference type="PROSITE" id="PS50893">
    <property type="entry name" value="ABC_TRANSPORTER_2"/>
    <property type="match status" value="2"/>
</dbReference>
<dbReference type="InterPro" id="IPR011527">
    <property type="entry name" value="ABC1_TM_dom"/>
</dbReference>
<evidence type="ECO:0000256" key="5">
    <source>
        <dbReference type="ARBA" id="ARBA00022741"/>
    </source>
</evidence>
<feature type="transmembrane region" description="Helical" evidence="9">
    <location>
        <begin position="55"/>
        <end position="72"/>
    </location>
</feature>
<evidence type="ECO:0000256" key="1">
    <source>
        <dbReference type="ARBA" id="ARBA00004651"/>
    </source>
</evidence>
<feature type="transmembrane region" description="Helical" evidence="9">
    <location>
        <begin position="670"/>
        <end position="690"/>
    </location>
</feature>
<accession>A0A1Y6CX60</accession>
<feature type="transmembrane region" description="Helical" evidence="9">
    <location>
        <begin position="159"/>
        <end position="179"/>
    </location>
</feature>
<dbReference type="PROSITE" id="PS50929">
    <property type="entry name" value="ABC_TM1F"/>
    <property type="match status" value="2"/>
</dbReference>
<dbReference type="InterPro" id="IPR027417">
    <property type="entry name" value="P-loop_NTPase"/>
</dbReference>
<feature type="domain" description="ABC transmembrane type-1" evidence="11">
    <location>
        <begin position="637"/>
        <end position="916"/>
    </location>
</feature>
<organism evidence="12 13">
    <name type="scientific">Tistlia consotensis USBA 355</name>
    <dbReference type="NCBI Taxonomy" id="560819"/>
    <lineage>
        <taxon>Bacteria</taxon>
        <taxon>Pseudomonadati</taxon>
        <taxon>Pseudomonadota</taxon>
        <taxon>Alphaproteobacteria</taxon>
        <taxon>Rhodospirillales</taxon>
        <taxon>Rhodovibrionaceae</taxon>
        <taxon>Tistlia</taxon>
    </lineage>
</organism>
<evidence type="ECO:0000256" key="4">
    <source>
        <dbReference type="ARBA" id="ARBA00022692"/>
    </source>
</evidence>
<evidence type="ECO:0000256" key="9">
    <source>
        <dbReference type="SAM" id="Phobius"/>
    </source>
</evidence>
<dbReference type="Gene3D" id="3.40.50.300">
    <property type="entry name" value="P-loop containing nucleotide triphosphate hydrolases"/>
    <property type="match status" value="2"/>
</dbReference>
<keyword evidence="4 9" id="KW-0812">Transmembrane</keyword>
<keyword evidence="3" id="KW-1003">Cell membrane</keyword>
<feature type="transmembrane region" description="Helical" evidence="9">
    <location>
        <begin position="773"/>
        <end position="791"/>
    </location>
</feature>
<dbReference type="PANTHER" id="PTHR24221">
    <property type="entry name" value="ATP-BINDING CASSETTE SUB-FAMILY B"/>
    <property type="match status" value="1"/>
</dbReference>
<feature type="domain" description="ABC transmembrane type-1" evidence="11">
    <location>
        <begin position="19"/>
        <end position="301"/>
    </location>
</feature>
<feature type="domain" description="ABC transporter" evidence="10">
    <location>
        <begin position="333"/>
        <end position="568"/>
    </location>
</feature>
<feature type="transmembrane region" description="Helical" evidence="9">
    <location>
        <begin position="20"/>
        <end position="43"/>
    </location>
</feature>
<reference evidence="12 13" key="1">
    <citation type="submission" date="2017-04" db="EMBL/GenBank/DDBJ databases">
        <authorList>
            <person name="Afonso C.L."/>
            <person name="Miller P.J."/>
            <person name="Scott M.A."/>
            <person name="Spackman E."/>
            <person name="Goraichik I."/>
            <person name="Dimitrov K.M."/>
            <person name="Suarez D.L."/>
            <person name="Swayne D.E."/>
        </authorList>
    </citation>
    <scope>NUCLEOTIDE SEQUENCE [LARGE SCALE GENOMIC DNA]</scope>
    <source>
        <strain evidence="12 13">USBA 355</strain>
    </source>
</reference>
<dbReference type="InterPro" id="IPR036640">
    <property type="entry name" value="ABC1_TM_sf"/>
</dbReference>
<feature type="transmembrane region" description="Helical" evidence="9">
    <location>
        <begin position="269"/>
        <end position="286"/>
    </location>
</feature>
<dbReference type="SUPFAM" id="SSF52540">
    <property type="entry name" value="P-loop containing nucleoside triphosphate hydrolases"/>
    <property type="match status" value="2"/>
</dbReference>
<dbReference type="SUPFAM" id="SSF90123">
    <property type="entry name" value="ABC transporter transmembrane region"/>
    <property type="match status" value="2"/>
</dbReference>
<gene>
    <name evidence="12" type="ORF">SAMN05428998_1437</name>
</gene>
<sequence>MYFDRRLWPFTEGLRGRIAASVAVGLVSSLIGVARLALLGWLLGRILSGAALAELWLPAAGVSGVILLRGLVEYGRIDLAHETAARVQLVLRERLYDRIVALGPAWFGLNRSGDVITSLVEGVEQLEVYFGKYLPQLVVAVLTPLAIFGFVAFLDLPVAAVLLFFALVTLFAPAVFHRWDSRNSLSRARAYRGYAAEFLDSVQGLATLKAFGQSRSRAALLAEKAQEIFRRTMWVLATNSLTRGIADTGIALGAVAALALGAWRVTQGQMGLTALLVVLLLGVEVFRPLRDLRSLLHDAMLARSAASGILELLAAEPAIADPGTDPGTLEPSLAFETVRFSYPGGRAPAHRGLSFQVRAGEWVGIVGASGCGKSSILRLALRFYDPQEGRVTLGGRDIRTLGFEALRRHFAIVGQDTYLFHGTVAENLRLGRPEASPEELEAAARAAKAHDFVMALPRGYDTVIGERGIRLSGGQRQRIAIARALLRDAPILLLDEALSAVDADNEAAIQEALDRLMAGRTTLVLAHRLSSVIGCDRILVMDQGRVVEQGSHAELVAAKGAYWRLMAEQLQGGTVEHADLLPVGPAAEDAILARSNTAEAPETAEPADAIIRAEGLSWGGVIRELLVYARPWKGRLALTFLFGVARVAAFIGVGVLSALAVAQLKAGEPVVGIFLLLALLAPAAGLLHWLESWIAHDMAFRLLATLRVQLFDKLDRLAPAFLVRRRSGDLVAMATHDVEMVEYFFAHTIAPAFVAVVVPAAVLGTLLAFDWRLAAVLTPFLAVVALCPILLRRRIDRLAARAREALGELNAQAVDSVQGLTELLAFRQAEARKARFLALAGRHHALRRPFFRELTAQAAGIEVATALGGLAMVLTGAVLARAGVVDAALLPLFTLIAMAAFLPVSEIAEVGRQLADTLGATRRLYAVYHEPEPVTDGPLDEIPGAAALEPGGGAEIVFEGVGFTYPGQPNPALSEVAFAVPAGSSFALVGGSGAGKTTVAQLLLRFWDPQAGRIRLGGRDLADYRLDALRRGVALVAQDTYLFNDTLEANIRLARPEATAEELGRAVRQAHLDELVDGLPEGLATKVGERGVALSGGQRQRVAIARAFLKDAPVLVLDEATSHLDALSEQAVHHALTELMKDRTTLVIAHRLSTVREADRILVLEQGRVVEQGRHDELLARRGSYARLVARQLGAGRSAETRAAE</sequence>
<proteinExistence type="predicted"/>
<dbReference type="GO" id="GO:0034040">
    <property type="term" value="F:ATPase-coupled lipid transmembrane transporter activity"/>
    <property type="evidence" value="ECO:0007669"/>
    <property type="project" value="TreeGrafter"/>
</dbReference>
<dbReference type="RefSeq" id="WP_085126616.1">
    <property type="nucleotide sequence ID" value="NZ_FWZX01000043.1"/>
</dbReference>
<evidence type="ECO:0000256" key="3">
    <source>
        <dbReference type="ARBA" id="ARBA00022475"/>
    </source>
</evidence>
<feature type="domain" description="ABC transporter" evidence="10">
    <location>
        <begin position="956"/>
        <end position="1191"/>
    </location>
</feature>
<dbReference type="GO" id="GO:0140359">
    <property type="term" value="F:ABC-type transporter activity"/>
    <property type="evidence" value="ECO:0007669"/>
    <property type="project" value="InterPro"/>
</dbReference>
<dbReference type="PROSITE" id="PS00211">
    <property type="entry name" value="ABC_TRANSPORTER_1"/>
    <property type="match status" value="2"/>
</dbReference>
<keyword evidence="2" id="KW-0813">Transport</keyword>
<dbReference type="InterPro" id="IPR017871">
    <property type="entry name" value="ABC_transporter-like_CS"/>
</dbReference>
<dbReference type="FunFam" id="3.40.50.300:FF:000221">
    <property type="entry name" value="Multidrug ABC transporter ATP-binding protein"/>
    <property type="match status" value="2"/>
</dbReference>
<evidence type="ECO:0000259" key="11">
    <source>
        <dbReference type="PROSITE" id="PS50929"/>
    </source>
</evidence>
<feature type="transmembrane region" description="Helical" evidence="9">
    <location>
        <begin position="240"/>
        <end position="263"/>
    </location>
</feature>
<dbReference type="GO" id="GO:0005524">
    <property type="term" value="F:ATP binding"/>
    <property type="evidence" value="ECO:0007669"/>
    <property type="project" value="UniProtKB-KW"/>
</dbReference>
<feature type="transmembrane region" description="Helical" evidence="9">
    <location>
        <begin position="743"/>
        <end position="767"/>
    </location>
</feature>
<keyword evidence="6 12" id="KW-0067">ATP-binding</keyword>
<keyword evidence="8 9" id="KW-0472">Membrane</keyword>
<protein>
    <submittedName>
        <fullName evidence="12">ATP-binding cassette, subfamily C, CydCD</fullName>
    </submittedName>
</protein>
<dbReference type="GO" id="GO:0016887">
    <property type="term" value="F:ATP hydrolysis activity"/>
    <property type="evidence" value="ECO:0007669"/>
    <property type="project" value="InterPro"/>
</dbReference>
<dbReference type="InterPro" id="IPR003439">
    <property type="entry name" value="ABC_transporter-like_ATP-bd"/>
</dbReference>
<dbReference type="GO" id="GO:0005886">
    <property type="term" value="C:plasma membrane"/>
    <property type="evidence" value="ECO:0007669"/>
    <property type="project" value="UniProtKB-SubCell"/>
</dbReference>
<evidence type="ECO:0000256" key="8">
    <source>
        <dbReference type="ARBA" id="ARBA00023136"/>
    </source>
</evidence>
<evidence type="ECO:0000313" key="13">
    <source>
        <dbReference type="Proteomes" id="UP000192917"/>
    </source>
</evidence>
<dbReference type="Pfam" id="PF00664">
    <property type="entry name" value="ABC_membrane"/>
    <property type="match status" value="2"/>
</dbReference>
<keyword evidence="5" id="KW-0547">Nucleotide-binding</keyword>
<dbReference type="AlphaFoldDB" id="A0A1Y6CX60"/>
<keyword evidence="7 9" id="KW-1133">Transmembrane helix</keyword>
<evidence type="ECO:0000256" key="2">
    <source>
        <dbReference type="ARBA" id="ARBA00022448"/>
    </source>
</evidence>
<dbReference type="InterPro" id="IPR003593">
    <property type="entry name" value="AAA+_ATPase"/>
</dbReference>
<evidence type="ECO:0000256" key="6">
    <source>
        <dbReference type="ARBA" id="ARBA00022840"/>
    </source>
</evidence>
<dbReference type="EMBL" id="FWZX01000043">
    <property type="protein sequence ID" value="SMF81189.1"/>
    <property type="molecule type" value="Genomic_DNA"/>
</dbReference>
<evidence type="ECO:0000256" key="7">
    <source>
        <dbReference type="ARBA" id="ARBA00022989"/>
    </source>
</evidence>
<feature type="transmembrane region" description="Helical" evidence="9">
    <location>
        <begin position="636"/>
        <end position="664"/>
    </location>
</feature>
<comment type="subcellular location">
    <subcellularLocation>
        <location evidence="1">Cell membrane</location>
        <topology evidence="1">Multi-pass membrane protein</topology>
    </subcellularLocation>
</comment>
<dbReference type="InterPro" id="IPR039421">
    <property type="entry name" value="Type_1_exporter"/>
</dbReference>
<dbReference type="Gene3D" id="1.20.1560.10">
    <property type="entry name" value="ABC transporter type 1, transmembrane domain"/>
    <property type="match status" value="2"/>
</dbReference>
<dbReference type="PANTHER" id="PTHR24221:SF646">
    <property type="entry name" value="HAEMOLYSIN SECRETION ATP-BINDING PROTEIN"/>
    <property type="match status" value="1"/>
</dbReference>
<dbReference type="Proteomes" id="UP000192917">
    <property type="component" value="Unassembled WGS sequence"/>
</dbReference>
<evidence type="ECO:0000259" key="10">
    <source>
        <dbReference type="PROSITE" id="PS50893"/>
    </source>
</evidence>
<dbReference type="SMART" id="SM00382">
    <property type="entry name" value="AAA"/>
    <property type="match status" value="2"/>
</dbReference>
<name>A0A1Y6CX60_9PROT</name>